<gene>
    <name evidence="1" type="ORF">GMD42_02725</name>
</gene>
<protein>
    <submittedName>
        <fullName evidence="1">Rhodanese-like domain-containing protein</fullName>
    </submittedName>
</protein>
<dbReference type="RefSeq" id="WP_008863439.1">
    <property type="nucleotide sequence ID" value="NZ_CAJUON010000002.1"/>
</dbReference>
<organism evidence="1 2">
    <name type="scientific">Parasutterella excrementihominis</name>
    <dbReference type="NCBI Taxonomy" id="487175"/>
    <lineage>
        <taxon>Bacteria</taxon>
        <taxon>Pseudomonadati</taxon>
        <taxon>Pseudomonadota</taxon>
        <taxon>Betaproteobacteria</taxon>
        <taxon>Burkholderiales</taxon>
        <taxon>Sutterellaceae</taxon>
        <taxon>Parasutterella</taxon>
    </lineage>
</organism>
<dbReference type="InterPro" id="IPR036873">
    <property type="entry name" value="Rhodanese-like_dom_sf"/>
</dbReference>
<sequence length="145" mass="15792">MDFITENILLIITFVGSAILLAFPSLSKSKNSGLSPAEVVIQVNDKDAQLVDVRTPNEYSKGSLAGAVNIPAADLVSRIDTLDKNRPVILVTQNGRRAQQELKQFKSKGFSDVYVLEGGLVAWQAAKLPLTGLEINRRSNKKKKA</sequence>
<dbReference type="EMBL" id="WNCL01000005">
    <property type="protein sequence ID" value="MTU42553.1"/>
    <property type="molecule type" value="Genomic_DNA"/>
</dbReference>
<dbReference type="SMART" id="SM00450">
    <property type="entry name" value="RHOD"/>
    <property type="match status" value="1"/>
</dbReference>
<evidence type="ECO:0000313" key="1">
    <source>
        <dbReference type="EMBL" id="MTU42553.1"/>
    </source>
</evidence>
<proteinExistence type="predicted"/>
<reference evidence="1 2" key="1">
    <citation type="journal article" date="2019" name="Nat. Med.">
        <title>A library of human gut bacterial isolates paired with longitudinal multiomics data enables mechanistic microbiome research.</title>
        <authorList>
            <person name="Poyet M."/>
            <person name="Groussin M."/>
            <person name="Gibbons S.M."/>
            <person name="Avila-Pacheco J."/>
            <person name="Jiang X."/>
            <person name="Kearney S.M."/>
            <person name="Perrotta A.R."/>
            <person name="Berdy B."/>
            <person name="Zhao S."/>
            <person name="Lieberman T.D."/>
            <person name="Swanson P.K."/>
            <person name="Smith M."/>
            <person name="Roesemann S."/>
            <person name="Alexander J.E."/>
            <person name="Rich S.A."/>
            <person name="Livny J."/>
            <person name="Vlamakis H."/>
            <person name="Clish C."/>
            <person name="Bullock K."/>
            <person name="Deik A."/>
            <person name="Scott J."/>
            <person name="Pierce K.A."/>
            <person name="Xavier R.J."/>
            <person name="Alm E.J."/>
        </authorList>
    </citation>
    <scope>NUCLEOTIDE SEQUENCE [LARGE SCALE GENOMIC DNA]</scope>
    <source>
        <strain evidence="1 2">BIOML-A2</strain>
    </source>
</reference>
<accession>A0A6I3RZ28</accession>
<dbReference type="InterPro" id="IPR050229">
    <property type="entry name" value="GlpE_sulfurtransferase"/>
</dbReference>
<dbReference type="SUPFAM" id="SSF52821">
    <property type="entry name" value="Rhodanese/Cell cycle control phosphatase"/>
    <property type="match status" value="1"/>
</dbReference>
<dbReference type="PANTHER" id="PTHR43031:SF18">
    <property type="entry name" value="RHODANESE-RELATED SULFURTRANSFERASES"/>
    <property type="match status" value="1"/>
</dbReference>
<dbReference type="InterPro" id="IPR001763">
    <property type="entry name" value="Rhodanese-like_dom"/>
</dbReference>
<evidence type="ECO:0000313" key="2">
    <source>
        <dbReference type="Proteomes" id="UP000462362"/>
    </source>
</evidence>
<dbReference type="AlphaFoldDB" id="A0A6I3RZ28"/>
<dbReference type="Gene3D" id="3.40.250.10">
    <property type="entry name" value="Rhodanese-like domain"/>
    <property type="match status" value="1"/>
</dbReference>
<dbReference type="GeneID" id="43347858"/>
<dbReference type="PANTHER" id="PTHR43031">
    <property type="entry name" value="FAD-DEPENDENT OXIDOREDUCTASE"/>
    <property type="match status" value="1"/>
</dbReference>
<dbReference type="Proteomes" id="UP000462362">
    <property type="component" value="Unassembled WGS sequence"/>
</dbReference>
<dbReference type="CDD" id="cd00158">
    <property type="entry name" value="RHOD"/>
    <property type="match status" value="1"/>
</dbReference>
<dbReference type="Pfam" id="PF00581">
    <property type="entry name" value="Rhodanese"/>
    <property type="match status" value="1"/>
</dbReference>
<dbReference type="PROSITE" id="PS50206">
    <property type="entry name" value="RHODANESE_3"/>
    <property type="match status" value="1"/>
</dbReference>
<comment type="caution">
    <text evidence="1">The sequence shown here is derived from an EMBL/GenBank/DDBJ whole genome shotgun (WGS) entry which is preliminary data.</text>
</comment>
<name>A0A6I3RZ28_9BURK</name>